<name>A0A7J7C3F9_TRIWF</name>
<dbReference type="EMBL" id="JAAARO010000021">
    <property type="protein sequence ID" value="KAF5728296.1"/>
    <property type="molecule type" value="Genomic_DNA"/>
</dbReference>
<evidence type="ECO:0008006" key="4">
    <source>
        <dbReference type="Google" id="ProtNLM"/>
    </source>
</evidence>
<comment type="caution">
    <text evidence="2">The sequence shown here is derived from an EMBL/GenBank/DDBJ whole genome shotgun (WGS) entry which is preliminary data.</text>
</comment>
<dbReference type="PANTHER" id="PTHR33312:SF35">
    <property type="entry name" value="TPRXL"/>
    <property type="match status" value="1"/>
</dbReference>
<dbReference type="OrthoDB" id="1917218at2759"/>
<dbReference type="InParanoid" id="A0A7J7C3F9"/>
<organism evidence="2 3">
    <name type="scientific">Tripterygium wilfordii</name>
    <name type="common">Thunder God vine</name>
    <dbReference type="NCBI Taxonomy" id="458696"/>
    <lineage>
        <taxon>Eukaryota</taxon>
        <taxon>Viridiplantae</taxon>
        <taxon>Streptophyta</taxon>
        <taxon>Embryophyta</taxon>
        <taxon>Tracheophyta</taxon>
        <taxon>Spermatophyta</taxon>
        <taxon>Magnoliopsida</taxon>
        <taxon>eudicotyledons</taxon>
        <taxon>Gunneridae</taxon>
        <taxon>Pentapetalae</taxon>
        <taxon>rosids</taxon>
        <taxon>fabids</taxon>
        <taxon>Celastrales</taxon>
        <taxon>Celastraceae</taxon>
        <taxon>Tripterygium</taxon>
    </lineage>
</organism>
<feature type="region of interest" description="Disordered" evidence="1">
    <location>
        <begin position="1"/>
        <end position="48"/>
    </location>
</feature>
<sequence length="218" mass="24408">METPMESHRRQRTRSGEAFSFPNIPIQDPDFEFESLTPDSTSSIDQYKTNSPADHLFSNGLLLPHTYNFPSELPTPTMLHISSTSSRTSSVNSKDSLLSSKSNSTNSSRSSFSARTSSSDDNNPRVASRTSSVSCHVYGASQRWQIIAPVLPVLNRDSSRKRSKNGANEGTRGKKQENEKSKEVKPGIWRRFFRYFLVACRQCHALEPSSVKDDDDVL</sequence>
<dbReference type="Proteomes" id="UP000593562">
    <property type="component" value="Unassembled WGS sequence"/>
</dbReference>
<dbReference type="InterPro" id="IPR039620">
    <property type="entry name" value="BKI1/MAKR1/3/4"/>
</dbReference>
<feature type="compositionally biased region" description="Polar residues" evidence="1">
    <location>
        <begin position="37"/>
        <end position="48"/>
    </location>
</feature>
<evidence type="ECO:0000313" key="3">
    <source>
        <dbReference type="Proteomes" id="UP000593562"/>
    </source>
</evidence>
<evidence type="ECO:0000256" key="1">
    <source>
        <dbReference type="SAM" id="MobiDB-lite"/>
    </source>
</evidence>
<feature type="region of interest" description="Disordered" evidence="1">
    <location>
        <begin position="157"/>
        <end position="183"/>
    </location>
</feature>
<gene>
    <name evidence="2" type="ORF">HS088_TW21G00443</name>
</gene>
<reference evidence="2 3" key="1">
    <citation type="journal article" date="2020" name="Nat. Commun.">
        <title>Genome of Tripterygium wilfordii and identification of cytochrome P450 involved in triptolide biosynthesis.</title>
        <authorList>
            <person name="Tu L."/>
            <person name="Su P."/>
            <person name="Zhang Z."/>
            <person name="Gao L."/>
            <person name="Wang J."/>
            <person name="Hu T."/>
            <person name="Zhou J."/>
            <person name="Zhang Y."/>
            <person name="Zhao Y."/>
            <person name="Liu Y."/>
            <person name="Song Y."/>
            <person name="Tong Y."/>
            <person name="Lu Y."/>
            <person name="Yang J."/>
            <person name="Xu C."/>
            <person name="Jia M."/>
            <person name="Peters R.J."/>
            <person name="Huang L."/>
            <person name="Gao W."/>
        </authorList>
    </citation>
    <scope>NUCLEOTIDE SEQUENCE [LARGE SCALE GENOMIC DNA]</scope>
    <source>
        <strain evidence="3">cv. XIE 37</strain>
        <tissue evidence="2">Leaf</tissue>
    </source>
</reference>
<evidence type="ECO:0000313" key="2">
    <source>
        <dbReference type="EMBL" id="KAF5728296.1"/>
    </source>
</evidence>
<proteinExistence type="predicted"/>
<dbReference type="GO" id="GO:0005886">
    <property type="term" value="C:plasma membrane"/>
    <property type="evidence" value="ECO:0007669"/>
    <property type="project" value="InterPro"/>
</dbReference>
<dbReference type="GO" id="GO:0019210">
    <property type="term" value="F:kinase inhibitor activity"/>
    <property type="evidence" value="ECO:0007669"/>
    <property type="project" value="InterPro"/>
</dbReference>
<protein>
    <recommendedName>
        <fullName evidence="4">Membrane-associated kinase regulator 1</fullName>
    </recommendedName>
</protein>
<accession>A0A7J7C3F9</accession>
<dbReference type="PANTHER" id="PTHR33312">
    <property type="entry name" value="MEMBRANE-ASSOCIATED KINASE REGULATOR 4-RELATED"/>
    <property type="match status" value="1"/>
</dbReference>
<feature type="region of interest" description="Disordered" evidence="1">
    <location>
        <begin position="80"/>
        <end position="130"/>
    </location>
</feature>
<dbReference type="AlphaFoldDB" id="A0A7J7C3F9"/>
<keyword evidence="3" id="KW-1185">Reference proteome</keyword>
<feature type="compositionally biased region" description="Basic and acidic residues" evidence="1">
    <location>
        <begin position="171"/>
        <end position="183"/>
    </location>
</feature>
<feature type="compositionally biased region" description="Low complexity" evidence="1">
    <location>
        <begin position="82"/>
        <end position="120"/>
    </location>
</feature>